<dbReference type="InterPro" id="IPR053926">
    <property type="entry name" value="RecX_HTH_1st"/>
</dbReference>
<dbReference type="GO" id="GO:0006282">
    <property type="term" value="P:regulation of DNA repair"/>
    <property type="evidence" value="ECO:0007669"/>
    <property type="project" value="UniProtKB-UniRule"/>
</dbReference>
<protein>
    <recommendedName>
        <fullName evidence="3 5">Regulatory protein RecX</fullName>
    </recommendedName>
</protein>
<dbReference type="Pfam" id="PF02631">
    <property type="entry name" value="RecX_HTH2"/>
    <property type="match status" value="1"/>
</dbReference>
<evidence type="ECO:0000259" key="7">
    <source>
        <dbReference type="Pfam" id="PF21981"/>
    </source>
</evidence>
<feature type="domain" description="RecX third three-helical" evidence="7">
    <location>
        <begin position="159"/>
        <end position="206"/>
    </location>
</feature>
<evidence type="ECO:0000256" key="2">
    <source>
        <dbReference type="ARBA" id="ARBA00009695"/>
    </source>
</evidence>
<keyword evidence="4 5" id="KW-0963">Cytoplasm</keyword>
<accession>A0A9X4AMG4</accession>
<feature type="domain" description="RecX second three-helical" evidence="6">
    <location>
        <begin position="112"/>
        <end position="153"/>
    </location>
</feature>
<evidence type="ECO:0000313" key="10">
    <source>
        <dbReference type="Proteomes" id="UP001145050"/>
    </source>
</evidence>
<evidence type="ECO:0000256" key="4">
    <source>
        <dbReference type="ARBA" id="ARBA00022490"/>
    </source>
</evidence>
<dbReference type="PANTHER" id="PTHR33602">
    <property type="entry name" value="REGULATORY PROTEIN RECX FAMILY PROTEIN"/>
    <property type="match status" value="1"/>
</dbReference>
<comment type="subcellular location">
    <subcellularLocation>
        <location evidence="1 5">Cytoplasm</location>
    </subcellularLocation>
</comment>
<evidence type="ECO:0000259" key="8">
    <source>
        <dbReference type="Pfam" id="PF21982"/>
    </source>
</evidence>
<name>A0A9X4AMG4_9BACI</name>
<dbReference type="PANTHER" id="PTHR33602:SF1">
    <property type="entry name" value="REGULATORY PROTEIN RECX FAMILY PROTEIN"/>
    <property type="match status" value="1"/>
</dbReference>
<dbReference type="AlphaFoldDB" id="A0A9X4AMG4"/>
<dbReference type="InterPro" id="IPR003783">
    <property type="entry name" value="Regulatory_RecX"/>
</dbReference>
<dbReference type="Gene3D" id="1.10.10.10">
    <property type="entry name" value="Winged helix-like DNA-binding domain superfamily/Winged helix DNA-binding domain"/>
    <property type="match status" value="4"/>
</dbReference>
<organism evidence="9 10">
    <name type="scientific">Terrihalobacillus insolitus</name>
    <dbReference type="NCBI Taxonomy" id="2950438"/>
    <lineage>
        <taxon>Bacteria</taxon>
        <taxon>Bacillati</taxon>
        <taxon>Bacillota</taxon>
        <taxon>Bacilli</taxon>
        <taxon>Bacillales</taxon>
        <taxon>Bacillaceae</taxon>
        <taxon>Terrihalobacillus</taxon>
    </lineage>
</organism>
<dbReference type="InterPro" id="IPR053925">
    <property type="entry name" value="RecX_HTH_3rd"/>
</dbReference>
<feature type="domain" description="RecX third three-helical" evidence="7">
    <location>
        <begin position="216"/>
        <end position="264"/>
    </location>
</feature>
<evidence type="ECO:0000313" key="9">
    <source>
        <dbReference type="EMBL" id="MDC3425276.1"/>
    </source>
</evidence>
<dbReference type="HAMAP" id="MF_01114">
    <property type="entry name" value="RecX"/>
    <property type="match status" value="1"/>
</dbReference>
<keyword evidence="10" id="KW-1185">Reference proteome</keyword>
<evidence type="ECO:0000256" key="3">
    <source>
        <dbReference type="ARBA" id="ARBA00018111"/>
    </source>
</evidence>
<comment type="function">
    <text evidence="5">Modulates RecA activity.</text>
</comment>
<comment type="similarity">
    <text evidence="2 5">Belongs to the RecX family.</text>
</comment>
<dbReference type="Proteomes" id="UP001145050">
    <property type="component" value="Unassembled WGS sequence"/>
</dbReference>
<evidence type="ECO:0000259" key="6">
    <source>
        <dbReference type="Pfam" id="PF02631"/>
    </source>
</evidence>
<feature type="domain" description="RecX first three-helical" evidence="8">
    <location>
        <begin position="67"/>
        <end position="105"/>
    </location>
</feature>
<evidence type="ECO:0000256" key="1">
    <source>
        <dbReference type="ARBA" id="ARBA00004496"/>
    </source>
</evidence>
<gene>
    <name evidence="5 9" type="primary">recX</name>
    <name evidence="9" type="ORF">NC797_12265</name>
</gene>
<dbReference type="RefSeq" id="WP_272437084.1">
    <property type="nucleotide sequence ID" value="NZ_JAMQKB010000012.1"/>
</dbReference>
<dbReference type="InterPro" id="IPR053924">
    <property type="entry name" value="RecX_HTH_2nd"/>
</dbReference>
<reference evidence="9" key="1">
    <citation type="submission" date="2022-06" db="EMBL/GenBank/DDBJ databases">
        <title>Aquibacillus sp. a new bacterium isolated from soil saline samples.</title>
        <authorList>
            <person name="Galisteo C."/>
            <person name="De La Haba R."/>
            <person name="Sanchez-Porro C."/>
            <person name="Ventosa A."/>
        </authorList>
    </citation>
    <scope>NUCLEOTIDE SEQUENCE</scope>
    <source>
        <strain evidence="9">3ASR75-11</strain>
    </source>
</reference>
<comment type="caution">
    <text evidence="9">The sequence shown here is derived from an EMBL/GenBank/DDBJ whole genome shotgun (WGS) entry which is preliminary data.</text>
</comment>
<dbReference type="Pfam" id="PF21982">
    <property type="entry name" value="RecX_HTH1"/>
    <property type="match status" value="1"/>
</dbReference>
<evidence type="ECO:0000256" key="5">
    <source>
        <dbReference type="HAMAP-Rule" id="MF_01114"/>
    </source>
</evidence>
<dbReference type="EMBL" id="JAMQKB010000012">
    <property type="protein sequence ID" value="MDC3425276.1"/>
    <property type="molecule type" value="Genomic_DNA"/>
</dbReference>
<dbReference type="InterPro" id="IPR036388">
    <property type="entry name" value="WH-like_DNA-bd_sf"/>
</dbReference>
<proteinExistence type="inferred from homology"/>
<sequence length="272" mass="32149">MDKISRIATQKNSKSRYSIFLTNGNLERYGFSVDEAILVEHQLRKGMELDESTIQGLTKEDTIHKSYSMALHYLSYRMRSEKEMSMYLEKKEVDEEHISIIIQRLKQEGLLNDLEFAEAFVQTRLQMTSKGPFFIRKELIEKGIRDDIIERALSLYTFEDQYQKALQWVNKKRTTKTKKSFQHQLQGLQQNLLQKGFASDVVKEVLKEAREGQEEDSEWEAIVYQGEKLIRKFNKQSEGSAYKQKVKAGLYRKGFRLEYIDRFLEEHLNGEY</sequence>
<dbReference type="GO" id="GO:0005737">
    <property type="term" value="C:cytoplasm"/>
    <property type="evidence" value="ECO:0007669"/>
    <property type="project" value="UniProtKB-SubCell"/>
</dbReference>
<dbReference type="Pfam" id="PF21981">
    <property type="entry name" value="RecX_HTH3"/>
    <property type="match status" value="2"/>
</dbReference>
<dbReference type="NCBIfam" id="NF010733">
    <property type="entry name" value="PRK14135.1"/>
    <property type="match status" value="1"/>
</dbReference>